<organism evidence="5 6">
    <name type="scientific">Hymenobacter arizonensis</name>
    <name type="common">Siccationidurans arizonensis</name>
    <dbReference type="NCBI Taxonomy" id="1227077"/>
    <lineage>
        <taxon>Bacteria</taxon>
        <taxon>Pseudomonadati</taxon>
        <taxon>Bacteroidota</taxon>
        <taxon>Cytophagia</taxon>
        <taxon>Cytophagales</taxon>
        <taxon>Hymenobacteraceae</taxon>
        <taxon>Hymenobacter</taxon>
    </lineage>
</organism>
<evidence type="ECO:0000259" key="4">
    <source>
        <dbReference type="PROSITE" id="PS51175"/>
    </source>
</evidence>
<feature type="signal peptide" evidence="2">
    <location>
        <begin position="1"/>
        <end position="20"/>
    </location>
</feature>
<dbReference type="Gene3D" id="2.60.40.10">
    <property type="entry name" value="Immunoglobulins"/>
    <property type="match status" value="3"/>
</dbReference>
<evidence type="ECO:0000259" key="3">
    <source>
        <dbReference type="PROSITE" id="PS50093"/>
    </source>
</evidence>
<dbReference type="CDD" id="cd04080">
    <property type="entry name" value="CBM6_cellulase-like"/>
    <property type="match status" value="1"/>
</dbReference>
<dbReference type="SMART" id="SM00089">
    <property type="entry name" value="PKD"/>
    <property type="match status" value="2"/>
</dbReference>
<dbReference type="Proteomes" id="UP000199029">
    <property type="component" value="Unassembled WGS sequence"/>
</dbReference>
<dbReference type="InterPro" id="IPR022409">
    <property type="entry name" value="PKD/Chitinase_dom"/>
</dbReference>
<dbReference type="Gene3D" id="3.20.20.80">
    <property type="entry name" value="Glycosidases"/>
    <property type="match status" value="1"/>
</dbReference>
<dbReference type="Pfam" id="PF12891">
    <property type="entry name" value="Glyco_hydro_44"/>
    <property type="match status" value="1"/>
</dbReference>
<feature type="chain" id="PRO_5011584474" evidence="2">
    <location>
        <begin position="21"/>
        <end position="1631"/>
    </location>
</feature>
<dbReference type="InterPro" id="IPR036116">
    <property type="entry name" value="FN3_sf"/>
</dbReference>
<dbReference type="InterPro" id="IPR000601">
    <property type="entry name" value="PKD_dom"/>
</dbReference>
<evidence type="ECO:0000313" key="6">
    <source>
        <dbReference type="Proteomes" id="UP000199029"/>
    </source>
</evidence>
<keyword evidence="1 2" id="KW-0732">Signal</keyword>
<dbReference type="Pfam" id="PF18962">
    <property type="entry name" value="Por_Secre_tail"/>
    <property type="match status" value="1"/>
</dbReference>
<dbReference type="SUPFAM" id="SSF49785">
    <property type="entry name" value="Galactose-binding domain-like"/>
    <property type="match status" value="1"/>
</dbReference>
<dbReference type="InterPro" id="IPR026444">
    <property type="entry name" value="Secre_tail"/>
</dbReference>
<dbReference type="InterPro" id="IPR035986">
    <property type="entry name" value="PKD_dom_sf"/>
</dbReference>
<dbReference type="NCBIfam" id="TIGR04183">
    <property type="entry name" value="Por_Secre_tail"/>
    <property type="match status" value="1"/>
</dbReference>
<dbReference type="InterPro" id="IPR017853">
    <property type="entry name" value="GH"/>
</dbReference>
<dbReference type="InterPro" id="IPR008979">
    <property type="entry name" value="Galactose-bd-like_sf"/>
</dbReference>
<dbReference type="STRING" id="1227077.SAMN04515668_4689"/>
<dbReference type="InterPro" id="IPR013783">
    <property type="entry name" value="Ig-like_fold"/>
</dbReference>
<dbReference type="RefSeq" id="WP_177204872.1">
    <property type="nucleotide sequence ID" value="NZ_FOXS01000009.1"/>
</dbReference>
<dbReference type="Pfam" id="PF22352">
    <property type="entry name" value="K319L-like_PKD"/>
    <property type="match status" value="1"/>
</dbReference>
<sequence>MKRVVYFVMLSWLSTTVAFSQAISPYLAGQNAWLPTALGTQVFNGQLDRLWPLVKQSQVKMIRIGGNGANSNLVTNQQYIAQIDSIRKIGAEPMVQVAEGRGRFTAAQAAQVVNHVNITMGRNIKYWIIGNEPDLNNASHPNPTPVAGVEAYIKAFASAMKAVDPTILIVGPENASYNSYYPALVGGANDVTGKDANGRYYIDIISFHTYPFAGTQTRAQVINSPQNLANTVTNLLGLMANANALHNRTGAAALRWALTEFNVDYANPTANTVEGVGVHSFLNGQYWAEVFGVGMKYEGVSMQPWSIHEGSGARGVGDLGYIDGNTASTFKPRSAFWHEMLVSENLHGTNLNATDNQALVKVLSSTDNGTTAVMVLNESDVADYDFTVQLNANAAPGTAALKINVPANINNFYTDKIFAQSTLVLLFNSQGALTSKIVYSLQHAQNTMPPTYLKPGQTVTLAAFSANKTLACVAPETVMYTASVLGDFTTLDWNFGAGATPATGTGKGPFTVNYATAGTKDVSLTLVNPDTTIVVNKPGYLLVSSCIRTPFRGSPAVLPGVVKAVEYDFGGQGAAYNDSDVTNQGFVRDATVPRGDEAVDTENGDGGLGNIGYTAPGEWVKYSVNVLRSGLYKVTARVASGTATGGVLRLSVNDVDKTGLVTVANTGGFGVYQDLVINNVYLEASPNATLKLDIVGSGFNFSKLTFEEQPAAGIVVNRIYNATNEATGQSDAVELLVVKDHQDIRGLIIKDFEASLTTDVGGKYQFNNQPLWQDLRIGTTIVLRKLAANIAGYTQDLDPTDFKLDLALENPTLLTFVGLAGHTFNLTSTDMVLLKTGDPNGVTNAVHAFASNVGTNPTLYAAVTGPKLASTLGNGGGTFQYPLSAAQTTADYDGVKAAASTSTSFNWGNGFGDNNIAYIAALRASIAPPAGTIAPGAIVVNRVYNGSNDGDGRADAVELLVTQDHLDIRGLLVKDFESNITADNGGKYRFNNTAFWQDMRAGTTIVLRKLAGPAGYAQDTDASDFTIDLLLENATYLANESAGNVFNITQFDMVMIKAGVPGGVAGAIHAFATRGGGNNGVPSAIYTSVTSPKLVSPNTDAGGDPSSFHYPLNPDQLLSDFNGAKSEIYRGTVRNWGYGFGPGNEQYIQSLRNALLPAPTALVATATNNSIALTWADNAATESGFEVVRSLDGVTYTLVATLAPNATTYSDPCLRYATRYYYKVRTTGEGLFSSYAAANTNTADRTALNLPTLTAGCTVTATAPTAPDYCGGTVTATTTDPTTYSAQGSFTIMWSFAYGDGSTSTAIQSVVVKDLTPPTVRTQNISVRLVAGSATVTAATVDNGSTDACGLQTLTLDKTSFDCSNTGANTVLLTVTDVNGNRASAPATVTVIGATPVPAIAVSKTSKTFTGLDATTLAIGYGAQSVVLTASNSTSAAAATTYSWAPAAGLSNAQVANPAFAPTAAGTYTFTVLATNEFGCTASASVTITVLDVRCGDANDKVLVCQNGSSLCIAASAVPAQLGQAGSRLATCGPVARKSVENVLAGAVFETYPNPVTSRAVVHFRPAATAAAQVQVFNALGQVVATLYDAVAEAGRDYEVTLEAASLPAGIYTCRLVSNGHVKTQRLVVIK</sequence>
<dbReference type="SUPFAM" id="SSF51445">
    <property type="entry name" value="(Trans)glycosidases"/>
    <property type="match status" value="1"/>
</dbReference>
<dbReference type="SUPFAM" id="SSF49299">
    <property type="entry name" value="PKD domain"/>
    <property type="match status" value="2"/>
</dbReference>
<dbReference type="InterPro" id="IPR024745">
    <property type="entry name" value="GH44_cat"/>
</dbReference>
<proteinExistence type="predicted"/>
<evidence type="ECO:0000313" key="5">
    <source>
        <dbReference type="EMBL" id="SFQ81540.1"/>
    </source>
</evidence>
<evidence type="ECO:0000256" key="1">
    <source>
        <dbReference type="ARBA" id="ARBA00022729"/>
    </source>
</evidence>
<dbReference type="SMART" id="SM00606">
    <property type="entry name" value="CBD_IV"/>
    <property type="match status" value="1"/>
</dbReference>
<evidence type="ECO:0000256" key="2">
    <source>
        <dbReference type="SAM" id="SignalP"/>
    </source>
</evidence>
<dbReference type="InterPro" id="IPR006584">
    <property type="entry name" value="Cellulose-bd_IV"/>
</dbReference>
<dbReference type="InterPro" id="IPR005084">
    <property type="entry name" value="CBM6"/>
</dbReference>
<dbReference type="PROSITE" id="PS51175">
    <property type="entry name" value="CBM6"/>
    <property type="match status" value="1"/>
</dbReference>
<dbReference type="PROSITE" id="PS50093">
    <property type="entry name" value="PKD"/>
    <property type="match status" value="2"/>
</dbReference>
<protein>
    <submittedName>
        <fullName evidence="5">Por secretion system C-terminal sorting domain-containing protein</fullName>
    </submittedName>
</protein>
<dbReference type="Pfam" id="PF03422">
    <property type="entry name" value="CBM_6"/>
    <property type="match status" value="1"/>
</dbReference>
<accession>A0A1I6BKT9</accession>
<feature type="domain" description="CBM6" evidence="4">
    <location>
        <begin position="574"/>
        <end position="707"/>
    </location>
</feature>
<reference evidence="6" key="1">
    <citation type="submission" date="2016-10" db="EMBL/GenBank/DDBJ databases">
        <authorList>
            <person name="Varghese N."/>
            <person name="Submissions S."/>
        </authorList>
    </citation>
    <scope>NUCLEOTIDE SEQUENCE [LARGE SCALE GENOMIC DNA]</scope>
    <source>
        <strain evidence="6">OR362-8,ATCC BAA-1266,JCM 13504</strain>
    </source>
</reference>
<name>A0A1I6BKT9_HYMAR</name>
<dbReference type="Gene3D" id="2.60.120.260">
    <property type="entry name" value="Galactose-binding domain-like"/>
    <property type="match status" value="1"/>
</dbReference>
<gene>
    <name evidence="5" type="ORF">SAMN04515668_4689</name>
</gene>
<dbReference type="SUPFAM" id="SSF49265">
    <property type="entry name" value="Fibronectin type III"/>
    <property type="match status" value="1"/>
</dbReference>
<feature type="domain" description="PKD" evidence="3">
    <location>
        <begin position="474"/>
        <end position="528"/>
    </location>
</feature>
<dbReference type="EMBL" id="FOXS01000009">
    <property type="protein sequence ID" value="SFQ81540.1"/>
    <property type="molecule type" value="Genomic_DNA"/>
</dbReference>
<feature type="domain" description="PKD" evidence="3">
    <location>
        <begin position="1424"/>
        <end position="1490"/>
    </location>
</feature>
<keyword evidence="6" id="KW-1185">Reference proteome</keyword>
<dbReference type="GO" id="GO:0030246">
    <property type="term" value="F:carbohydrate binding"/>
    <property type="evidence" value="ECO:0007669"/>
    <property type="project" value="InterPro"/>
</dbReference>